<dbReference type="InterPro" id="IPR000172">
    <property type="entry name" value="GMC_OxRdtase_N"/>
</dbReference>
<evidence type="ECO:0000256" key="3">
    <source>
        <dbReference type="RuleBase" id="RU003968"/>
    </source>
</evidence>
<evidence type="ECO:0000259" key="5">
    <source>
        <dbReference type="PROSITE" id="PS00623"/>
    </source>
</evidence>
<dbReference type="PANTHER" id="PTHR11552">
    <property type="entry name" value="GLUCOSE-METHANOL-CHOLINE GMC OXIDOREDUCTASE"/>
    <property type="match status" value="1"/>
</dbReference>
<dbReference type="EMBL" id="OU963862">
    <property type="protein sequence ID" value="CAH0380726.1"/>
    <property type="molecule type" value="Genomic_DNA"/>
</dbReference>
<comment type="cofactor">
    <cofactor evidence="2">
        <name>FAD</name>
        <dbReference type="ChEBI" id="CHEBI:57692"/>
    </cofactor>
</comment>
<evidence type="ECO:0000313" key="7">
    <source>
        <dbReference type="Proteomes" id="UP001152759"/>
    </source>
</evidence>
<feature type="binding site" evidence="2">
    <location>
        <position position="128"/>
    </location>
    <ligand>
        <name>FAD</name>
        <dbReference type="ChEBI" id="CHEBI:57692"/>
    </ligand>
</feature>
<dbReference type="GO" id="GO:0050660">
    <property type="term" value="F:flavin adenine dinucleotide binding"/>
    <property type="evidence" value="ECO:0007669"/>
    <property type="project" value="InterPro"/>
</dbReference>
<feature type="binding site" evidence="2">
    <location>
        <position position="265"/>
    </location>
    <ligand>
        <name>FAD</name>
        <dbReference type="ChEBI" id="CHEBI:57692"/>
    </ligand>
</feature>
<dbReference type="SUPFAM" id="SSF54373">
    <property type="entry name" value="FAD-linked reductases, C-terminal domain"/>
    <property type="match status" value="1"/>
</dbReference>
<dbReference type="PANTHER" id="PTHR11552:SF227">
    <property type="entry name" value="GLUCOSE DEHYDROGENASE [FAD, QUINONE]-LIKE PROTEIN"/>
    <property type="match status" value="1"/>
</dbReference>
<name>A0A9N9ZZ78_BEMTA</name>
<evidence type="ECO:0000256" key="1">
    <source>
        <dbReference type="ARBA" id="ARBA00010790"/>
    </source>
</evidence>
<evidence type="ECO:0000256" key="2">
    <source>
        <dbReference type="PIRSR" id="PIRSR000137-2"/>
    </source>
</evidence>
<dbReference type="Pfam" id="PF05199">
    <property type="entry name" value="GMC_oxred_C"/>
    <property type="match status" value="1"/>
</dbReference>
<comment type="similarity">
    <text evidence="1 3">Belongs to the GMC oxidoreductase family.</text>
</comment>
<protein>
    <recommendedName>
        <fullName evidence="5">Glucose-methanol-choline oxidoreductase N-terminal domain-containing protein</fullName>
    </recommendedName>
</protein>
<accession>A0A9N9ZZ78</accession>
<keyword evidence="7" id="KW-1185">Reference proteome</keyword>
<organism evidence="6 7">
    <name type="scientific">Bemisia tabaci</name>
    <name type="common">Sweetpotato whitefly</name>
    <name type="synonym">Aleurodes tabaci</name>
    <dbReference type="NCBI Taxonomy" id="7038"/>
    <lineage>
        <taxon>Eukaryota</taxon>
        <taxon>Metazoa</taxon>
        <taxon>Ecdysozoa</taxon>
        <taxon>Arthropoda</taxon>
        <taxon>Hexapoda</taxon>
        <taxon>Insecta</taxon>
        <taxon>Pterygota</taxon>
        <taxon>Neoptera</taxon>
        <taxon>Paraneoptera</taxon>
        <taxon>Hemiptera</taxon>
        <taxon>Sternorrhyncha</taxon>
        <taxon>Aleyrodoidea</taxon>
        <taxon>Aleyrodidae</taxon>
        <taxon>Aleyrodinae</taxon>
        <taxon>Bemisia</taxon>
    </lineage>
</organism>
<feature type="domain" description="Glucose-methanol-choline oxidoreductase N-terminal" evidence="5">
    <location>
        <begin position="126"/>
        <end position="149"/>
    </location>
</feature>
<dbReference type="SUPFAM" id="SSF51905">
    <property type="entry name" value="FAD/NAD(P)-binding domain"/>
    <property type="match status" value="1"/>
</dbReference>
<keyword evidence="3" id="KW-0285">Flavoprotein</keyword>
<dbReference type="Gene3D" id="3.50.50.60">
    <property type="entry name" value="FAD/NAD(P)-binding domain"/>
    <property type="match status" value="1"/>
</dbReference>
<feature type="signal peptide" evidence="4">
    <location>
        <begin position="1"/>
        <end position="20"/>
    </location>
</feature>
<dbReference type="Pfam" id="PF00732">
    <property type="entry name" value="GMC_oxred_N"/>
    <property type="match status" value="1"/>
</dbReference>
<dbReference type="Proteomes" id="UP001152759">
    <property type="component" value="Chromosome 1"/>
</dbReference>
<dbReference type="InterPro" id="IPR007867">
    <property type="entry name" value="GMC_OxRtase_C"/>
</dbReference>
<dbReference type="GO" id="GO:0016614">
    <property type="term" value="F:oxidoreductase activity, acting on CH-OH group of donors"/>
    <property type="evidence" value="ECO:0007669"/>
    <property type="project" value="InterPro"/>
</dbReference>
<proteinExistence type="inferred from homology"/>
<keyword evidence="4" id="KW-0732">Signal</keyword>
<dbReference type="AlphaFoldDB" id="A0A9N9ZZ78"/>
<evidence type="ECO:0000256" key="4">
    <source>
        <dbReference type="SAM" id="SignalP"/>
    </source>
</evidence>
<dbReference type="PROSITE" id="PS00623">
    <property type="entry name" value="GMC_OXRED_1"/>
    <property type="match status" value="1"/>
</dbReference>
<keyword evidence="2 3" id="KW-0274">FAD</keyword>
<dbReference type="InterPro" id="IPR012132">
    <property type="entry name" value="GMC_OxRdtase"/>
</dbReference>
<feature type="chain" id="PRO_5040381448" description="Glucose-methanol-choline oxidoreductase N-terminal domain-containing protein" evidence="4">
    <location>
        <begin position="21"/>
        <end position="566"/>
    </location>
</feature>
<gene>
    <name evidence="6" type="ORF">BEMITA_LOCUS445</name>
</gene>
<dbReference type="Gene3D" id="3.30.560.10">
    <property type="entry name" value="Glucose Oxidase, domain 3"/>
    <property type="match status" value="1"/>
</dbReference>
<reference evidence="6" key="1">
    <citation type="submission" date="2021-12" db="EMBL/GenBank/DDBJ databases">
        <authorList>
            <person name="King R."/>
        </authorList>
    </citation>
    <scope>NUCLEOTIDE SEQUENCE</scope>
</reference>
<dbReference type="PIRSF" id="PIRSF000137">
    <property type="entry name" value="Alcohol_oxidase"/>
    <property type="match status" value="1"/>
</dbReference>
<dbReference type="InterPro" id="IPR036188">
    <property type="entry name" value="FAD/NAD-bd_sf"/>
</dbReference>
<sequence length="566" mass="63502">MAPLDWQLQCFLSLVTFAFSLYNSLAPKNRIPALTDAPQVQPEYDFVVIGGGSAGAVMANRLSELEDATVLLLEAGGQETDLSRVPLLASWNQATELDWRYRTKPADEKRRYCLAMTNTSCTWPRGKVVGGSSVLNYMLYVRGNRKDYDLWEQMGNPGWSYKEILKYFLKSEDNSNEDLLKTPYHASGGLLSVQDVPWTTPLAKVFLKAGKFLGYKTRDINGELQEGFTITQGTTRSGSRCSTSRAFAVTAQTRQNLDISMHSLVSRIGFTNKKHPKATKVHFLKNGKKYTVKVKKEVILSGGTINSPQTLMLSGIGPRDHLRSLGIKVVRNLPVGFDLQDHLSVGSMFFRVDKNHTIPSSMPLTPEAISQYLTAGTGPMTSLGTCEGMAFIYSKYVNRSNSWPDLQLQFSADSIHSFPKEMAAQLWNLRADLFDGTQYEEVTDDLFMIFPILLRPKSRGRITLRSKDPFVHPIIEPNYLAEPEDVAVLVDGMKKSLQLVNTPPFRQLNARPVAIPFPGCERHKLFSDEYLECCIRHFTWTFYHPTSTCSMGKVVDHRLKVIGVEG</sequence>
<evidence type="ECO:0000313" key="6">
    <source>
        <dbReference type="EMBL" id="CAH0380726.1"/>
    </source>
</evidence>